<organism evidence="2 3">
    <name type="scientific">Paenibacillus physcomitrellae</name>
    <dbReference type="NCBI Taxonomy" id="1619311"/>
    <lineage>
        <taxon>Bacteria</taxon>
        <taxon>Bacillati</taxon>
        <taxon>Bacillota</taxon>
        <taxon>Bacilli</taxon>
        <taxon>Bacillales</taxon>
        <taxon>Paenibacillaceae</taxon>
        <taxon>Paenibacillus</taxon>
    </lineage>
</organism>
<comment type="caution">
    <text evidence="2">The sequence shown here is derived from an EMBL/GenBank/DDBJ whole genome shotgun (WGS) entry which is preliminary data.</text>
</comment>
<gene>
    <name evidence="2" type="ORF">GCM10010917_38800</name>
</gene>
<protein>
    <submittedName>
        <fullName evidence="2">Uncharacterized protein</fullName>
    </submittedName>
</protein>
<evidence type="ECO:0000313" key="3">
    <source>
        <dbReference type="Proteomes" id="UP000609323"/>
    </source>
</evidence>
<reference evidence="3" key="1">
    <citation type="journal article" date="2019" name="Int. J. Syst. Evol. Microbiol.">
        <title>The Global Catalogue of Microorganisms (GCM) 10K type strain sequencing project: providing services to taxonomists for standard genome sequencing and annotation.</title>
        <authorList>
            <consortium name="The Broad Institute Genomics Platform"/>
            <consortium name="The Broad Institute Genome Sequencing Center for Infectious Disease"/>
            <person name="Wu L."/>
            <person name="Ma J."/>
        </authorList>
    </citation>
    <scope>NUCLEOTIDE SEQUENCE [LARGE SCALE GENOMIC DNA]</scope>
    <source>
        <strain evidence="3">CGMCC 1.15044</strain>
    </source>
</reference>
<name>A0ABQ1GTW4_9BACL</name>
<evidence type="ECO:0000256" key="1">
    <source>
        <dbReference type="SAM" id="MobiDB-lite"/>
    </source>
</evidence>
<proteinExistence type="predicted"/>
<feature type="compositionally biased region" description="Polar residues" evidence="1">
    <location>
        <begin position="68"/>
        <end position="80"/>
    </location>
</feature>
<dbReference type="Proteomes" id="UP000609323">
    <property type="component" value="Unassembled WGS sequence"/>
</dbReference>
<sequence length="80" mass="9029">MRLLMIDPQPAGPLIHQPHILAPHLRHVSGHLFKAAVQQLVGIRRSHDPWHHSQQQTYGKKKDEAFVQSDSGRSGSIILQ</sequence>
<evidence type="ECO:0000313" key="2">
    <source>
        <dbReference type="EMBL" id="GGA49766.1"/>
    </source>
</evidence>
<accession>A0ABQ1GTW4</accession>
<keyword evidence="3" id="KW-1185">Reference proteome</keyword>
<dbReference type="EMBL" id="BMHF01000020">
    <property type="protein sequence ID" value="GGA49766.1"/>
    <property type="molecule type" value="Genomic_DNA"/>
</dbReference>
<feature type="region of interest" description="Disordered" evidence="1">
    <location>
        <begin position="46"/>
        <end position="80"/>
    </location>
</feature>